<sequence>MTSQRRIIFEGEALTLYAVETKECVCEVEEWLDGLDDIAFAGFEARFAHLCTIGHLRATGQWRFLDEAVFEIKVHAGPGYRLYMLRDGKDFTATHGRKRPDDSKVKREIKKAVKIFGQHKRGEL</sequence>
<evidence type="ECO:0000313" key="1">
    <source>
        <dbReference type="EMBL" id="TDK85565.1"/>
    </source>
</evidence>
<dbReference type="Proteomes" id="UP000294929">
    <property type="component" value="Unassembled WGS sequence"/>
</dbReference>
<protein>
    <recommendedName>
        <fullName evidence="3">Addiction module toxin RelE</fullName>
    </recommendedName>
</protein>
<name>A0A4R5W9B5_MYCMU</name>
<dbReference type="AlphaFoldDB" id="A0A4R5W9B5"/>
<reference evidence="1 2" key="1">
    <citation type="submission" date="2019-01" db="EMBL/GenBank/DDBJ databases">
        <title>High-quality-draft genome sequences of five non-tuberculosis mycobacteriaceae isolated from a nosocomial environment.</title>
        <authorList>
            <person name="Tiago I."/>
            <person name="Alarico S."/>
            <person name="Pereira S.G."/>
            <person name="Coelho C."/>
            <person name="Maranha A."/>
            <person name="Empadinhas N."/>
        </authorList>
    </citation>
    <scope>NUCLEOTIDE SEQUENCE [LARGE SCALE GENOMIC DNA]</scope>
    <source>
        <strain evidence="1 2">24AIII</strain>
    </source>
</reference>
<dbReference type="RefSeq" id="WP_061006131.1">
    <property type="nucleotide sequence ID" value="NZ_LSKA01000454.1"/>
</dbReference>
<organism evidence="1 2">
    <name type="scientific">Mycolicibacterium mucogenicum</name>
    <name type="common">Mycobacterium mucogenicum</name>
    <dbReference type="NCBI Taxonomy" id="56689"/>
    <lineage>
        <taxon>Bacteria</taxon>
        <taxon>Bacillati</taxon>
        <taxon>Actinomycetota</taxon>
        <taxon>Actinomycetes</taxon>
        <taxon>Mycobacteriales</taxon>
        <taxon>Mycobacteriaceae</taxon>
        <taxon>Mycolicibacterium</taxon>
    </lineage>
</organism>
<gene>
    <name evidence="1" type="ORF">EUA03_22540</name>
</gene>
<proteinExistence type="predicted"/>
<dbReference type="EMBL" id="SDLO01000024">
    <property type="protein sequence ID" value="TDK85565.1"/>
    <property type="molecule type" value="Genomic_DNA"/>
</dbReference>
<evidence type="ECO:0000313" key="2">
    <source>
        <dbReference type="Proteomes" id="UP000294929"/>
    </source>
</evidence>
<comment type="caution">
    <text evidence="1">The sequence shown here is derived from an EMBL/GenBank/DDBJ whole genome shotgun (WGS) entry which is preliminary data.</text>
</comment>
<evidence type="ECO:0008006" key="3">
    <source>
        <dbReference type="Google" id="ProtNLM"/>
    </source>
</evidence>
<accession>A0A4R5W9B5</accession>